<dbReference type="AlphaFoldDB" id="A0A8C5KYI6"/>
<dbReference type="Ensembl" id="ENSJJAT00000022196.1">
    <property type="protein sequence ID" value="ENSJJAP00000015689.1"/>
    <property type="gene ID" value="ENSJJAG00000017787.1"/>
</dbReference>
<accession>A0A8C5KYI6</accession>
<feature type="region of interest" description="Disordered" evidence="1">
    <location>
        <begin position="1"/>
        <end position="20"/>
    </location>
</feature>
<sequence>MEKLYSEEELVDNAPPMKDEKHELEDPAFEMESLPQDVADLGYSRSVKGQNENAEKMKKTVKDKIQNTQLQKSMGLLDKLHEENDLFIQKTREELRICRQRMGLLSKQQESFAAEITREKEANNM</sequence>
<name>A0A8C5KYI6_JACJA</name>
<evidence type="ECO:0000313" key="2">
    <source>
        <dbReference type="Ensembl" id="ENSJJAP00000015689.1"/>
    </source>
</evidence>
<keyword evidence="3" id="KW-1185">Reference proteome</keyword>
<proteinExistence type="predicted"/>
<evidence type="ECO:0000256" key="1">
    <source>
        <dbReference type="SAM" id="MobiDB-lite"/>
    </source>
</evidence>
<evidence type="ECO:0000313" key="3">
    <source>
        <dbReference type="Proteomes" id="UP000694385"/>
    </source>
</evidence>
<protein>
    <submittedName>
        <fullName evidence="2">Uncharacterized protein</fullName>
    </submittedName>
</protein>
<dbReference type="Proteomes" id="UP000694385">
    <property type="component" value="Unassembled WGS sequence"/>
</dbReference>
<organism evidence="2 3">
    <name type="scientific">Jaculus jaculus</name>
    <name type="common">Lesser Egyptian jerboa</name>
    <dbReference type="NCBI Taxonomy" id="51337"/>
    <lineage>
        <taxon>Eukaryota</taxon>
        <taxon>Metazoa</taxon>
        <taxon>Chordata</taxon>
        <taxon>Craniata</taxon>
        <taxon>Vertebrata</taxon>
        <taxon>Euteleostomi</taxon>
        <taxon>Mammalia</taxon>
        <taxon>Eutheria</taxon>
        <taxon>Euarchontoglires</taxon>
        <taxon>Glires</taxon>
        <taxon>Rodentia</taxon>
        <taxon>Myomorpha</taxon>
        <taxon>Dipodoidea</taxon>
        <taxon>Dipodidae</taxon>
        <taxon>Dipodinae</taxon>
        <taxon>Jaculus</taxon>
    </lineage>
</organism>
<reference evidence="2" key="2">
    <citation type="submission" date="2025-09" db="UniProtKB">
        <authorList>
            <consortium name="Ensembl"/>
        </authorList>
    </citation>
    <scope>IDENTIFICATION</scope>
</reference>
<reference evidence="2" key="1">
    <citation type="submission" date="2025-08" db="UniProtKB">
        <authorList>
            <consortium name="Ensembl"/>
        </authorList>
    </citation>
    <scope>IDENTIFICATION</scope>
</reference>